<reference evidence="11" key="1">
    <citation type="submission" date="2021-03" db="EMBL/GenBank/DDBJ databases">
        <authorList>
            <person name="Tran Van P."/>
        </authorList>
    </citation>
    <scope>NUCLEOTIDE SEQUENCE</scope>
</reference>
<keyword evidence="4 10" id="KW-0812">Transmembrane</keyword>
<evidence type="ECO:0000256" key="7">
    <source>
        <dbReference type="ARBA" id="ARBA00023136"/>
    </source>
</evidence>
<evidence type="ECO:0000256" key="2">
    <source>
        <dbReference type="ARBA" id="ARBA00022475"/>
    </source>
</evidence>
<evidence type="ECO:0000256" key="1">
    <source>
        <dbReference type="ARBA" id="ARBA00004651"/>
    </source>
</evidence>
<feature type="transmembrane region" description="Helical" evidence="10">
    <location>
        <begin position="117"/>
        <end position="135"/>
    </location>
</feature>
<proteinExistence type="predicted"/>
<accession>A0ABN7NP73</accession>
<keyword evidence="6 10" id="KW-1133">Transmembrane helix</keyword>
<dbReference type="Proteomes" id="UP001153148">
    <property type="component" value="Unassembled WGS sequence"/>
</dbReference>
<dbReference type="PANTHER" id="PTHR21137">
    <property type="entry name" value="ODORANT RECEPTOR"/>
    <property type="match status" value="1"/>
</dbReference>
<keyword evidence="8" id="KW-0675">Receptor</keyword>
<name>A0ABN7NP73_TIMPD</name>
<keyword evidence="2" id="KW-1003">Cell membrane</keyword>
<evidence type="ECO:0008006" key="13">
    <source>
        <dbReference type="Google" id="ProtNLM"/>
    </source>
</evidence>
<evidence type="ECO:0000256" key="6">
    <source>
        <dbReference type="ARBA" id="ARBA00022989"/>
    </source>
</evidence>
<evidence type="ECO:0000256" key="10">
    <source>
        <dbReference type="SAM" id="Phobius"/>
    </source>
</evidence>
<evidence type="ECO:0000256" key="5">
    <source>
        <dbReference type="ARBA" id="ARBA00022725"/>
    </source>
</evidence>
<evidence type="ECO:0000313" key="11">
    <source>
        <dbReference type="EMBL" id="CAG2057212.1"/>
    </source>
</evidence>
<comment type="caution">
    <text evidence="11">The sequence shown here is derived from an EMBL/GenBank/DDBJ whole genome shotgun (WGS) entry which is preliminary data.</text>
</comment>
<feature type="non-terminal residue" evidence="11">
    <location>
        <position position="514"/>
    </location>
</feature>
<dbReference type="Pfam" id="PF02949">
    <property type="entry name" value="7tm_6"/>
    <property type="match status" value="1"/>
</dbReference>
<evidence type="ECO:0000256" key="8">
    <source>
        <dbReference type="ARBA" id="ARBA00023170"/>
    </source>
</evidence>
<keyword evidence="3" id="KW-0716">Sensory transduction</keyword>
<evidence type="ECO:0000256" key="3">
    <source>
        <dbReference type="ARBA" id="ARBA00022606"/>
    </source>
</evidence>
<keyword evidence="12" id="KW-1185">Reference proteome</keyword>
<dbReference type="PANTHER" id="PTHR21137:SF35">
    <property type="entry name" value="ODORANT RECEPTOR 19A-RELATED"/>
    <property type="match status" value="1"/>
</dbReference>
<keyword evidence="5" id="KW-0552">Olfaction</keyword>
<feature type="transmembrane region" description="Helical" evidence="10">
    <location>
        <begin position="175"/>
        <end position="202"/>
    </location>
</feature>
<gene>
    <name evidence="11" type="ORF">TPAB3V08_LOCUS4191</name>
</gene>
<dbReference type="EMBL" id="CAJPIN010005041">
    <property type="protein sequence ID" value="CAG2057212.1"/>
    <property type="molecule type" value="Genomic_DNA"/>
</dbReference>
<comment type="subcellular location">
    <subcellularLocation>
        <location evidence="1">Cell membrane</location>
        <topology evidence="1">Multi-pass membrane protein</topology>
    </subcellularLocation>
</comment>
<feature type="transmembrane region" description="Helical" evidence="10">
    <location>
        <begin position="42"/>
        <end position="59"/>
    </location>
</feature>
<feature type="transmembrane region" description="Helical" evidence="10">
    <location>
        <begin position="71"/>
        <end position="89"/>
    </location>
</feature>
<evidence type="ECO:0000256" key="4">
    <source>
        <dbReference type="ARBA" id="ARBA00022692"/>
    </source>
</evidence>
<feature type="transmembrane region" description="Helical" evidence="10">
    <location>
        <begin position="348"/>
        <end position="368"/>
    </location>
</feature>
<evidence type="ECO:0000256" key="9">
    <source>
        <dbReference type="ARBA" id="ARBA00023224"/>
    </source>
</evidence>
<feature type="transmembrane region" description="Helical" evidence="10">
    <location>
        <begin position="314"/>
        <end position="336"/>
    </location>
</feature>
<keyword evidence="7 10" id="KW-0472">Membrane</keyword>
<organism evidence="11 12">
    <name type="scientific">Timema podura</name>
    <name type="common">Walking stick</name>
    <dbReference type="NCBI Taxonomy" id="61482"/>
    <lineage>
        <taxon>Eukaryota</taxon>
        <taxon>Metazoa</taxon>
        <taxon>Ecdysozoa</taxon>
        <taxon>Arthropoda</taxon>
        <taxon>Hexapoda</taxon>
        <taxon>Insecta</taxon>
        <taxon>Pterygota</taxon>
        <taxon>Neoptera</taxon>
        <taxon>Polyneoptera</taxon>
        <taxon>Phasmatodea</taxon>
        <taxon>Timematodea</taxon>
        <taxon>Timematoidea</taxon>
        <taxon>Timematidae</taxon>
        <taxon>Timema</taxon>
    </lineage>
</organism>
<protein>
    <recommendedName>
        <fullName evidence="13">Odorant receptor</fullName>
    </recommendedName>
</protein>
<evidence type="ECO:0000313" key="12">
    <source>
        <dbReference type="Proteomes" id="UP001153148"/>
    </source>
</evidence>
<keyword evidence="9" id="KW-0807">Transducer</keyword>
<sequence length="514" mass="59739">MRQTNQSTGSIDVDKLLSLNLRLLYHIGWPTDGSRFFGRLRTIRNSSIIGLAIIFTAMYNLTSERLAVKTVYLMFLQIESFTFLIVFYIKYDEFIDLVCYLKEVLLLPRKEIITRKLTYFWLCMCMTVIIGYNLTPLVEIYTQTRETNATLIDRPLPYRIWLPFSIDDSPTYELVFMYTAVALFATSMNYPPFDGLGVACLVHMSYQFKILQYSLRHLKANSVKAVEKRRQRRSVNGEDGEVEPHVWKAFLTILEEQDEDDQSKRSPPYEDNQQDVFVMADYSQSEINQEMWRNLVICIQHHNQILKFAEMVTAMYSPLILVVVLVDVAVLTLIAFELITTVTGSFKFWTVVHILMCAFAQPLFYCWISDLVATQSELVAVAAYESDWYDAPLYIKKTLKMVMLRANRPVSLSVSKFKPLTLTTFEGILKVAYSYYAVLRQVYVQEENIYFIRHALLPIQAVHTKTDLTGWRVRCADHMKPSIRLCWHYLRQQAAASRAVMARFQADVIEFSIS</sequence>
<dbReference type="InterPro" id="IPR004117">
    <property type="entry name" value="7tm6_olfct_rcpt"/>
</dbReference>